<sequence>MNCEQVRDLLSAYLDGMLAGDERSSVASHLVDCPDCRSILIDYYRFDTLLTLMPRIKPTPSLSHNLFSSREYYELLRCLEQESFLNSHHL</sequence>
<keyword evidence="3" id="KW-1185">Reference proteome</keyword>
<gene>
    <name evidence="2" type="ORF">EI42_00458</name>
</gene>
<dbReference type="Proteomes" id="UP000248806">
    <property type="component" value="Unassembled WGS sequence"/>
</dbReference>
<dbReference type="AlphaFoldDB" id="A0A326UE14"/>
<accession>A0A326UE14</accession>
<name>A0A326UE14_THEHA</name>
<reference evidence="2 3" key="1">
    <citation type="submission" date="2018-06" db="EMBL/GenBank/DDBJ databases">
        <title>Genomic Encyclopedia of Archaeal and Bacterial Type Strains, Phase II (KMG-II): from individual species to whole genera.</title>
        <authorList>
            <person name="Goeker M."/>
        </authorList>
    </citation>
    <scope>NUCLEOTIDE SEQUENCE [LARGE SCALE GENOMIC DNA]</scope>
    <source>
        <strain evidence="2 3">ATCC BAA-1881</strain>
    </source>
</reference>
<dbReference type="InterPro" id="IPR027383">
    <property type="entry name" value="Znf_put"/>
</dbReference>
<evidence type="ECO:0000313" key="3">
    <source>
        <dbReference type="Proteomes" id="UP000248806"/>
    </source>
</evidence>
<protein>
    <submittedName>
        <fullName evidence="2">Putative zinc finger protein</fullName>
    </submittedName>
</protein>
<proteinExistence type="predicted"/>
<feature type="domain" description="Putative zinc-finger" evidence="1">
    <location>
        <begin position="3"/>
        <end position="37"/>
    </location>
</feature>
<organism evidence="2 3">
    <name type="scientific">Thermosporothrix hazakensis</name>
    <dbReference type="NCBI Taxonomy" id="644383"/>
    <lineage>
        <taxon>Bacteria</taxon>
        <taxon>Bacillati</taxon>
        <taxon>Chloroflexota</taxon>
        <taxon>Ktedonobacteria</taxon>
        <taxon>Ktedonobacterales</taxon>
        <taxon>Thermosporotrichaceae</taxon>
        <taxon>Thermosporothrix</taxon>
    </lineage>
</organism>
<evidence type="ECO:0000313" key="2">
    <source>
        <dbReference type="EMBL" id="PZW36284.1"/>
    </source>
</evidence>
<dbReference type="InterPro" id="IPR041916">
    <property type="entry name" value="Anti_sigma_zinc_sf"/>
</dbReference>
<dbReference type="OrthoDB" id="166304at2"/>
<dbReference type="RefSeq" id="WP_111318404.1">
    <property type="nucleotide sequence ID" value="NZ_BIFX01000001.1"/>
</dbReference>
<dbReference type="Pfam" id="PF13490">
    <property type="entry name" value="zf-HC2"/>
    <property type="match status" value="1"/>
</dbReference>
<comment type="caution">
    <text evidence="2">The sequence shown here is derived from an EMBL/GenBank/DDBJ whole genome shotgun (WGS) entry which is preliminary data.</text>
</comment>
<dbReference type="Gene3D" id="1.10.10.1320">
    <property type="entry name" value="Anti-sigma factor, zinc-finger domain"/>
    <property type="match status" value="1"/>
</dbReference>
<dbReference type="EMBL" id="QKUF01000001">
    <property type="protein sequence ID" value="PZW36284.1"/>
    <property type="molecule type" value="Genomic_DNA"/>
</dbReference>
<evidence type="ECO:0000259" key="1">
    <source>
        <dbReference type="Pfam" id="PF13490"/>
    </source>
</evidence>